<dbReference type="OrthoDB" id="9792003at2"/>
<dbReference type="EMBL" id="LWQS01000093">
    <property type="protein sequence ID" value="OAN40590.1"/>
    <property type="molecule type" value="Genomic_DNA"/>
</dbReference>
<evidence type="ECO:0000259" key="4">
    <source>
        <dbReference type="SMART" id="SM00822"/>
    </source>
</evidence>
<evidence type="ECO:0000313" key="5">
    <source>
        <dbReference type="EMBL" id="OAN40590.1"/>
    </source>
</evidence>
<feature type="domain" description="Ketoreductase" evidence="4">
    <location>
        <begin position="6"/>
        <end position="183"/>
    </location>
</feature>
<comment type="caution">
    <text evidence="5">The sequence shown here is derived from an EMBL/GenBank/DDBJ whole genome shotgun (WGS) entry which is preliminary data.</text>
</comment>
<dbReference type="InterPro" id="IPR036291">
    <property type="entry name" value="NAD(P)-bd_dom_sf"/>
</dbReference>
<dbReference type="InterPro" id="IPR057326">
    <property type="entry name" value="KR_dom"/>
</dbReference>
<evidence type="ECO:0000256" key="1">
    <source>
        <dbReference type="ARBA" id="ARBA00006484"/>
    </source>
</evidence>
<dbReference type="GO" id="GO:0016020">
    <property type="term" value="C:membrane"/>
    <property type="evidence" value="ECO:0007669"/>
    <property type="project" value="TreeGrafter"/>
</dbReference>
<evidence type="ECO:0000256" key="2">
    <source>
        <dbReference type="ARBA" id="ARBA00023002"/>
    </source>
</evidence>
<dbReference type="STRING" id="1707952.A6A03_04610"/>
<dbReference type="SMART" id="SM00822">
    <property type="entry name" value="PKS_KR"/>
    <property type="match status" value="1"/>
</dbReference>
<proteinExistence type="inferred from homology"/>
<evidence type="ECO:0000256" key="3">
    <source>
        <dbReference type="RuleBase" id="RU000363"/>
    </source>
</evidence>
<dbReference type="PRINTS" id="PR00081">
    <property type="entry name" value="GDHRDH"/>
</dbReference>
<dbReference type="PIRSF" id="PIRSF000126">
    <property type="entry name" value="11-beta-HSD1"/>
    <property type="match status" value="1"/>
</dbReference>
<dbReference type="Pfam" id="PF00106">
    <property type="entry name" value="adh_short"/>
    <property type="match status" value="1"/>
</dbReference>
<dbReference type="FunFam" id="3.40.50.720:FF:000084">
    <property type="entry name" value="Short-chain dehydrogenase reductase"/>
    <property type="match status" value="1"/>
</dbReference>
<dbReference type="PRINTS" id="PR00080">
    <property type="entry name" value="SDRFAMILY"/>
</dbReference>
<keyword evidence="6" id="KW-1185">Reference proteome</keyword>
<reference evidence="5 6" key="1">
    <citation type="submission" date="2016-04" db="EMBL/GenBank/DDBJ databases">
        <title>Chloroflexus islandicus sp. nov., a thermophilic filamentous anoxygenic phototrophic bacterium from geyser Strokkur (Iceland).</title>
        <authorList>
            <person name="Gaisin V.A."/>
            <person name="Kalashnikov A.M."/>
            <person name="Sukhacheva M.V."/>
            <person name="Grouzdev D.S."/>
            <person name="Ivanov T.M."/>
            <person name="Kuznetsov B."/>
            <person name="Gorlenko V.M."/>
        </authorList>
    </citation>
    <scope>NUCLEOTIDE SEQUENCE [LARGE SCALE GENOMIC DNA]</scope>
    <source>
        <strain evidence="6">isl-2</strain>
    </source>
</reference>
<dbReference type="SUPFAM" id="SSF51735">
    <property type="entry name" value="NAD(P)-binding Rossmann-fold domains"/>
    <property type="match status" value="1"/>
</dbReference>
<dbReference type="RefSeq" id="WP_066790928.1">
    <property type="nucleotide sequence ID" value="NZ_LWQS01000093.1"/>
</dbReference>
<dbReference type="GO" id="GO:0016491">
    <property type="term" value="F:oxidoreductase activity"/>
    <property type="evidence" value="ECO:0007669"/>
    <property type="project" value="UniProtKB-KW"/>
</dbReference>
<comment type="similarity">
    <text evidence="1 3">Belongs to the short-chain dehydrogenases/reductases (SDR) family.</text>
</comment>
<keyword evidence="2" id="KW-0560">Oxidoreductase</keyword>
<dbReference type="InterPro" id="IPR002347">
    <property type="entry name" value="SDR_fam"/>
</dbReference>
<dbReference type="Proteomes" id="UP000078287">
    <property type="component" value="Unassembled WGS sequence"/>
</dbReference>
<gene>
    <name evidence="5" type="ORF">A6A03_04610</name>
</gene>
<name>A0A178M1S7_9CHLR</name>
<dbReference type="PANTHER" id="PTHR44196:SF1">
    <property type="entry name" value="DEHYDROGENASE_REDUCTASE SDR FAMILY MEMBER 7B"/>
    <property type="match status" value="1"/>
</dbReference>
<dbReference type="AlphaFoldDB" id="A0A178M1S7"/>
<dbReference type="InterPro" id="IPR020904">
    <property type="entry name" value="Sc_DH/Rdtase_CS"/>
</dbReference>
<accession>A0A178M1S7</accession>
<dbReference type="Gene3D" id="3.40.50.720">
    <property type="entry name" value="NAD(P)-binding Rossmann-like Domain"/>
    <property type="match status" value="1"/>
</dbReference>
<dbReference type="PROSITE" id="PS00061">
    <property type="entry name" value="ADH_SHORT"/>
    <property type="match status" value="1"/>
</dbReference>
<protein>
    <submittedName>
        <fullName evidence="5">Short-chain dehydrogenase</fullName>
    </submittedName>
</protein>
<dbReference type="PANTHER" id="PTHR44196">
    <property type="entry name" value="DEHYDROGENASE/REDUCTASE SDR FAMILY MEMBER 7B"/>
    <property type="match status" value="1"/>
</dbReference>
<organism evidence="5 6">
    <name type="scientific">Chloroflexus islandicus</name>
    <dbReference type="NCBI Taxonomy" id="1707952"/>
    <lineage>
        <taxon>Bacteria</taxon>
        <taxon>Bacillati</taxon>
        <taxon>Chloroflexota</taxon>
        <taxon>Chloroflexia</taxon>
        <taxon>Chloroflexales</taxon>
        <taxon>Chloroflexineae</taxon>
        <taxon>Chloroflexaceae</taxon>
        <taxon>Chloroflexus</taxon>
    </lineage>
</organism>
<evidence type="ECO:0000313" key="6">
    <source>
        <dbReference type="Proteomes" id="UP000078287"/>
    </source>
</evidence>
<sequence length="266" mass="27638">MDPRNRVVIITGASSGIGAATARCFAAAGARLVLAARSAEALAQMAAALPQAIAVPADVADPAACHRLVEQAVAAYGQVDILINNAGIGLTGPVTSLARADLERVLAVDLLGPIWLTQAVVPVMRAAGRGQIINVSSVLAVQPLPYLGGYAAAKAALEQISNALRIELHGSGIAVTVVRPGTTRTGFNQRRLGSGRERRRIAPPGVPPEAVARAILRAARTEPRLAYVSWADRLALLVGRLAPGLVEAVLARAFGWEEQQSPANKQ</sequence>